<dbReference type="InterPro" id="IPR017927">
    <property type="entry name" value="FAD-bd_FR_type"/>
</dbReference>
<evidence type="ECO:0000313" key="5">
    <source>
        <dbReference type="Proteomes" id="UP000198749"/>
    </source>
</evidence>
<dbReference type="PRINTS" id="PR00410">
    <property type="entry name" value="PHEHYDRXLASE"/>
</dbReference>
<dbReference type="InterPro" id="IPR050415">
    <property type="entry name" value="MRET"/>
</dbReference>
<comment type="cofactor">
    <cofactor evidence="1">
        <name>[2Fe-2S] cluster</name>
        <dbReference type="ChEBI" id="CHEBI:190135"/>
    </cofactor>
</comment>
<feature type="domain" description="FAD-binding FR-type" evidence="3">
    <location>
        <begin position="100"/>
        <end position="199"/>
    </location>
</feature>
<dbReference type="GO" id="GO:0051536">
    <property type="term" value="F:iron-sulfur cluster binding"/>
    <property type="evidence" value="ECO:0007669"/>
    <property type="project" value="InterPro"/>
</dbReference>
<dbReference type="Pfam" id="PF00970">
    <property type="entry name" value="FAD_binding_6"/>
    <property type="match status" value="1"/>
</dbReference>
<dbReference type="PRINTS" id="PR00371">
    <property type="entry name" value="FPNCR"/>
</dbReference>
<dbReference type="CDD" id="cd06189">
    <property type="entry name" value="flavin_oxioreductase"/>
    <property type="match status" value="1"/>
</dbReference>
<dbReference type="Pfam" id="PF00175">
    <property type="entry name" value="NAD_binding_1"/>
    <property type="match status" value="1"/>
</dbReference>
<dbReference type="InterPro" id="IPR017938">
    <property type="entry name" value="Riboflavin_synthase-like_b-brl"/>
</dbReference>
<dbReference type="InterPro" id="IPR001433">
    <property type="entry name" value="OxRdtase_FAD/NAD-bd"/>
</dbReference>
<dbReference type="EMBL" id="FOGB01000028">
    <property type="protein sequence ID" value="SER22160.1"/>
    <property type="molecule type" value="Genomic_DNA"/>
</dbReference>
<evidence type="ECO:0000259" key="3">
    <source>
        <dbReference type="PROSITE" id="PS51384"/>
    </source>
</evidence>
<evidence type="ECO:0000259" key="2">
    <source>
        <dbReference type="PROSITE" id="PS51085"/>
    </source>
</evidence>
<dbReference type="PANTHER" id="PTHR47354">
    <property type="entry name" value="NADH OXIDOREDUCTASE HCR"/>
    <property type="match status" value="1"/>
</dbReference>
<dbReference type="OrthoDB" id="9806195at2"/>
<dbReference type="PROSITE" id="PS51384">
    <property type="entry name" value="FAD_FR"/>
    <property type="match status" value="1"/>
</dbReference>
<dbReference type="InterPro" id="IPR001041">
    <property type="entry name" value="2Fe-2S_ferredoxin-type"/>
</dbReference>
<dbReference type="SUPFAM" id="SSF54292">
    <property type="entry name" value="2Fe-2S ferredoxin-like"/>
    <property type="match status" value="1"/>
</dbReference>
<dbReference type="Gene3D" id="3.10.20.30">
    <property type="match status" value="1"/>
</dbReference>
<accession>A0A1H9MEG0</accession>
<sequence length="331" mass="35779">MGMTVQIEPADKSFTVEASQTILEAALEAGITLKHSCRDGQCGECRAPILSGAVSYADPAGIKLEQSDLEGKTGLMCVGHATADLVIEAPEVTELEGISVQKCAGRTMAKEAVSDDVAVLKIAPAPGINFAFKPGQYLDLTVKGYDTRSYSMASTDADALIELHVRKMPDGAVSPFIVDELKPKAIVTIEGPYGTFYVRDSDSPIIMVASGTGFAPVKSMMLDLVARGNTRPVALYWGGRCQQDLYMDQLCQQWAELNRWFSYIPVLSDSVDEGWNGRTGFVHQAVVDDIADMSAYEVYACGAPIVVSSARRDFVELCGLEPDRFYSDAFV</sequence>
<reference evidence="5" key="1">
    <citation type="submission" date="2016-10" db="EMBL/GenBank/DDBJ databases">
        <authorList>
            <person name="Varghese N."/>
            <person name="Submissions S."/>
        </authorList>
    </citation>
    <scope>NUCLEOTIDE SEQUENCE [LARGE SCALE GENOMIC DNA]</scope>
    <source>
        <strain evidence="5">DSM 18887</strain>
    </source>
</reference>
<gene>
    <name evidence="4" type="ORF">SAMN03080615_04416</name>
</gene>
<dbReference type="Gene3D" id="3.40.50.80">
    <property type="entry name" value="Nucleotide-binding domain of ferredoxin-NADP reductase (FNR) module"/>
    <property type="match status" value="1"/>
</dbReference>
<dbReference type="PANTHER" id="PTHR47354:SF5">
    <property type="entry name" value="PROTEIN RFBI"/>
    <property type="match status" value="1"/>
</dbReference>
<dbReference type="RefSeq" id="WP_091362280.1">
    <property type="nucleotide sequence ID" value="NZ_AP025284.1"/>
</dbReference>
<dbReference type="Proteomes" id="UP000198749">
    <property type="component" value="Unassembled WGS sequence"/>
</dbReference>
<dbReference type="InterPro" id="IPR036010">
    <property type="entry name" value="2Fe-2S_ferredoxin-like_sf"/>
</dbReference>
<dbReference type="GO" id="GO:0016491">
    <property type="term" value="F:oxidoreductase activity"/>
    <property type="evidence" value="ECO:0007669"/>
    <property type="project" value="InterPro"/>
</dbReference>
<feature type="domain" description="2Fe-2S ferredoxin-type" evidence="2">
    <location>
        <begin position="3"/>
        <end position="93"/>
    </location>
</feature>
<dbReference type="Gene3D" id="2.40.30.10">
    <property type="entry name" value="Translation factors"/>
    <property type="match status" value="1"/>
</dbReference>
<dbReference type="SUPFAM" id="SSF52343">
    <property type="entry name" value="Ferredoxin reductase-like, C-terminal NADP-linked domain"/>
    <property type="match status" value="1"/>
</dbReference>
<evidence type="ECO:0000313" key="4">
    <source>
        <dbReference type="EMBL" id="SER22160.1"/>
    </source>
</evidence>
<dbReference type="STRING" id="355243.SAMN03080615_04416"/>
<dbReference type="InterPro" id="IPR039261">
    <property type="entry name" value="FNR_nucleotide-bd"/>
</dbReference>
<protein>
    <submittedName>
        <fullName evidence="4">CDP-4-dehydro-6-deoxyglucose reductase</fullName>
    </submittedName>
</protein>
<dbReference type="InterPro" id="IPR008333">
    <property type="entry name" value="Cbr1-like_FAD-bd_dom"/>
</dbReference>
<keyword evidence="5" id="KW-1185">Reference proteome</keyword>
<proteinExistence type="predicted"/>
<dbReference type="PROSITE" id="PS51085">
    <property type="entry name" value="2FE2S_FER_2"/>
    <property type="match status" value="1"/>
</dbReference>
<dbReference type="InterPro" id="IPR001709">
    <property type="entry name" value="Flavoprot_Pyr_Nucl_cyt_Rdtase"/>
</dbReference>
<dbReference type="CDD" id="cd00207">
    <property type="entry name" value="fer2"/>
    <property type="match status" value="1"/>
</dbReference>
<evidence type="ECO:0000256" key="1">
    <source>
        <dbReference type="ARBA" id="ARBA00034078"/>
    </source>
</evidence>
<dbReference type="Pfam" id="PF00111">
    <property type="entry name" value="Fer2"/>
    <property type="match status" value="1"/>
</dbReference>
<dbReference type="SUPFAM" id="SSF63380">
    <property type="entry name" value="Riboflavin synthase domain-like"/>
    <property type="match status" value="1"/>
</dbReference>
<organism evidence="4 5">
    <name type="scientific">Amphritea atlantica</name>
    <dbReference type="NCBI Taxonomy" id="355243"/>
    <lineage>
        <taxon>Bacteria</taxon>
        <taxon>Pseudomonadati</taxon>
        <taxon>Pseudomonadota</taxon>
        <taxon>Gammaproteobacteria</taxon>
        <taxon>Oceanospirillales</taxon>
        <taxon>Oceanospirillaceae</taxon>
        <taxon>Amphritea</taxon>
    </lineage>
</organism>
<dbReference type="InterPro" id="IPR012675">
    <property type="entry name" value="Beta-grasp_dom_sf"/>
</dbReference>
<dbReference type="AlphaFoldDB" id="A0A1H9MEG0"/>
<name>A0A1H9MEG0_9GAMM</name>